<evidence type="ECO:0000313" key="3">
    <source>
        <dbReference type="EMBL" id="VFQ77672.1"/>
    </source>
</evidence>
<keyword evidence="4" id="KW-1185">Reference proteome</keyword>
<dbReference type="Pfam" id="PF26133">
    <property type="entry name" value="DUF8039"/>
    <property type="match status" value="1"/>
</dbReference>
<reference evidence="3 4" key="1">
    <citation type="submission" date="2018-04" db="EMBL/GenBank/DDBJ databases">
        <authorList>
            <person name="Vogel A."/>
        </authorList>
    </citation>
    <scope>NUCLEOTIDE SEQUENCE [LARGE SCALE GENOMIC DNA]</scope>
</reference>
<name>A0A484LMD6_9ASTE</name>
<proteinExistence type="predicted"/>
<gene>
    <name evidence="3" type="ORF">CCAM_LOCUS19448</name>
</gene>
<evidence type="ECO:0000259" key="2">
    <source>
        <dbReference type="Pfam" id="PF26133"/>
    </source>
</evidence>
<dbReference type="EMBL" id="OOIL02001680">
    <property type="protein sequence ID" value="VFQ77672.1"/>
    <property type="molecule type" value="Genomic_DNA"/>
</dbReference>
<evidence type="ECO:0000256" key="1">
    <source>
        <dbReference type="SAM" id="MobiDB-lite"/>
    </source>
</evidence>
<dbReference type="PANTHER" id="PTHR33018:SF31">
    <property type="entry name" value="TRANSPOSASE, PTTA_EN_SPM, PLANT"/>
    <property type="match status" value="1"/>
</dbReference>
<dbReference type="InterPro" id="IPR058352">
    <property type="entry name" value="DUF8039"/>
</dbReference>
<evidence type="ECO:0000313" key="4">
    <source>
        <dbReference type="Proteomes" id="UP000595140"/>
    </source>
</evidence>
<feature type="region of interest" description="Disordered" evidence="1">
    <location>
        <begin position="1"/>
        <end position="123"/>
    </location>
</feature>
<accession>A0A484LMD6</accession>
<protein>
    <recommendedName>
        <fullName evidence="2">DUF8039 domain-containing protein</fullName>
    </recommendedName>
</protein>
<dbReference type="OrthoDB" id="1293938at2759"/>
<feature type="region of interest" description="Disordered" evidence="1">
    <location>
        <begin position="399"/>
        <end position="422"/>
    </location>
</feature>
<sequence>MASTKQNAQAGGAIQKPILRSSPRHKKPEGLSDRNELQCHSSPKPELRKSPRLKRKDRPSTLTVVQALSGSRSKNVQSHSTPLPVTPKPKPIFDNVQKQIKQKRKREEVESESVAKPSGGGLKLRKRGCVSMHRVVKRKINGQKPTVLFNDKGQPYGVAAAEMQSYIRVLARTKAPIWFDTWRQVPVTIKNKIWKSVTLGFDLRFSAQKLVLQSANSKWKQFKSTLTCKYILPFRDEPERLRTPPEDLSFLEKNHWDIFVADRLSPEFLKVHDEHVKRVKENKCPHRLSRKGYANLEQEWDKEGNFKSDSTKQKAEEIEFLREQVCSGVLTEEGDDDVLTKALGKPEHDGRKTQTTVDEQVKEGVRQLLAEEVNNIVASRDAFWMAEIEKLKSEIWKKQGTSPAAPSQEASCSPKFREGGQNQQVVRKNLNDSFDADLEPLRENNDIDDECNHIPSVAISHDDHAKVDKLVGVGGLKVEKNIEKDVLADVDFGESQMAQLAVGSVDNIVAHAKVYGFSRMDDLTLHGEKLGEEYAKVSITEAIKDVDIPVPIPGEVLTVEQAKGTFVAWPKELIVLDVLPKAKKGGELAVVAAVVVGVEEDMHSMGVVAHLQHIM</sequence>
<dbReference type="AlphaFoldDB" id="A0A484LMD6"/>
<feature type="compositionally biased region" description="Polar residues" evidence="1">
    <location>
        <begin position="60"/>
        <end position="83"/>
    </location>
</feature>
<feature type="domain" description="DUF8039" evidence="2">
    <location>
        <begin position="501"/>
        <end position="576"/>
    </location>
</feature>
<dbReference type="Proteomes" id="UP000595140">
    <property type="component" value="Unassembled WGS sequence"/>
</dbReference>
<feature type="compositionally biased region" description="Polar residues" evidence="1">
    <location>
        <begin position="399"/>
        <end position="411"/>
    </location>
</feature>
<feature type="compositionally biased region" description="Basic and acidic residues" evidence="1">
    <location>
        <begin position="28"/>
        <end position="49"/>
    </location>
</feature>
<organism evidence="3 4">
    <name type="scientific">Cuscuta campestris</name>
    <dbReference type="NCBI Taxonomy" id="132261"/>
    <lineage>
        <taxon>Eukaryota</taxon>
        <taxon>Viridiplantae</taxon>
        <taxon>Streptophyta</taxon>
        <taxon>Embryophyta</taxon>
        <taxon>Tracheophyta</taxon>
        <taxon>Spermatophyta</taxon>
        <taxon>Magnoliopsida</taxon>
        <taxon>eudicotyledons</taxon>
        <taxon>Gunneridae</taxon>
        <taxon>Pentapetalae</taxon>
        <taxon>asterids</taxon>
        <taxon>lamiids</taxon>
        <taxon>Solanales</taxon>
        <taxon>Convolvulaceae</taxon>
        <taxon>Cuscuteae</taxon>
        <taxon>Cuscuta</taxon>
        <taxon>Cuscuta subgen. Grammica</taxon>
        <taxon>Cuscuta sect. Cleistogrammica</taxon>
    </lineage>
</organism>
<dbReference type="PANTHER" id="PTHR33018">
    <property type="entry name" value="OS10G0338966 PROTEIN-RELATED"/>
    <property type="match status" value="1"/>
</dbReference>